<evidence type="ECO:0000259" key="1">
    <source>
        <dbReference type="PROSITE" id="PS51819"/>
    </source>
</evidence>
<evidence type="ECO:0000313" key="2">
    <source>
        <dbReference type="EMBL" id="MBB5489459.1"/>
    </source>
</evidence>
<dbReference type="Pfam" id="PF00903">
    <property type="entry name" value="Glyoxalase"/>
    <property type="match status" value="1"/>
</dbReference>
<dbReference type="InterPro" id="IPR029068">
    <property type="entry name" value="Glyas_Bleomycin-R_OHBP_Dase"/>
</dbReference>
<dbReference type="Gene3D" id="3.10.180.10">
    <property type="entry name" value="2,3-Dihydroxybiphenyl 1,2-Dioxygenase, domain 1"/>
    <property type="match status" value="1"/>
</dbReference>
<dbReference type="InterPro" id="IPR004360">
    <property type="entry name" value="Glyas_Fos-R_dOase_dom"/>
</dbReference>
<dbReference type="PANTHER" id="PTHR36437">
    <property type="entry name" value="GLYOXALASE/BLEOMYCIN RESISTANCE PROTEIN/DIOXYGENASE"/>
    <property type="match status" value="1"/>
</dbReference>
<dbReference type="AlphaFoldDB" id="A0A840VYF3"/>
<dbReference type="PANTHER" id="PTHR36437:SF2">
    <property type="entry name" value="GLYOXALASE_BLEOMYCIN RESISTANCE PROTEIN_DIOXYGENASE"/>
    <property type="match status" value="1"/>
</dbReference>
<keyword evidence="3" id="KW-1185">Reference proteome</keyword>
<reference evidence="2 3" key="1">
    <citation type="submission" date="2020-08" db="EMBL/GenBank/DDBJ databases">
        <title>Sequencing the genomes of 1000 actinobacteria strains.</title>
        <authorList>
            <person name="Klenk H.-P."/>
        </authorList>
    </citation>
    <scope>NUCLEOTIDE SEQUENCE [LARGE SCALE GENOMIC DNA]</scope>
    <source>
        <strain evidence="2 3">DSM 44598</strain>
    </source>
</reference>
<proteinExistence type="predicted"/>
<organism evidence="2 3">
    <name type="scientific">Nocardiopsis metallicus</name>
    <dbReference type="NCBI Taxonomy" id="179819"/>
    <lineage>
        <taxon>Bacteria</taxon>
        <taxon>Bacillati</taxon>
        <taxon>Actinomycetota</taxon>
        <taxon>Actinomycetes</taxon>
        <taxon>Streptosporangiales</taxon>
        <taxon>Nocardiopsidaceae</taxon>
        <taxon>Nocardiopsis</taxon>
    </lineage>
</organism>
<protein>
    <submittedName>
        <fullName evidence="2">Putative enzyme related to lactoylglutathione lyase</fullName>
    </submittedName>
</protein>
<accession>A0A840VYF3</accession>
<dbReference type="EMBL" id="JACHDO010000001">
    <property type="protein sequence ID" value="MBB5489459.1"/>
    <property type="molecule type" value="Genomic_DNA"/>
</dbReference>
<sequence length="122" mass="13423">MHLQFAELPVSDQDRAKAFYTGKLGCRVVADASMGGEWRWIELGFEGSDTALHFVPRENDAPSPGPVLVLVEDDVRGTVEALRAKDVEIVTEPEEASYMPGVTVAEFRDSEGNRMVLSERLG</sequence>
<gene>
    <name evidence="2" type="ORF">HNR07_000596</name>
</gene>
<dbReference type="RefSeq" id="WP_184361612.1">
    <property type="nucleotide sequence ID" value="NZ_BAAAKM010000010.1"/>
</dbReference>
<dbReference type="GO" id="GO:0016829">
    <property type="term" value="F:lyase activity"/>
    <property type="evidence" value="ECO:0007669"/>
    <property type="project" value="UniProtKB-KW"/>
</dbReference>
<dbReference type="PROSITE" id="PS51819">
    <property type="entry name" value="VOC"/>
    <property type="match status" value="1"/>
</dbReference>
<name>A0A840VYF3_9ACTN</name>
<comment type="caution">
    <text evidence="2">The sequence shown here is derived from an EMBL/GenBank/DDBJ whole genome shotgun (WGS) entry which is preliminary data.</text>
</comment>
<feature type="domain" description="VOC" evidence="1">
    <location>
        <begin position="2"/>
        <end position="120"/>
    </location>
</feature>
<dbReference type="SUPFAM" id="SSF54593">
    <property type="entry name" value="Glyoxalase/Bleomycin resistance protein/Dihydroxybiphenyl dioxygenase"/>
    <property type="match status" value="1"/>
</dbReference>
<dbReference type="Proteomes" id="UP000579647">
    <property type="component" value="Unassembled WGS sequence"/>
</dbReference>
<keyword evidence="2" id="KW-0456">Lyase</keyword>
<evidence type="ECO:0000313" key="3">
    <source>
        <dbReference type="Proteomes" id="UP000579647"/>
    </source>
</evidence>
<dbReference type="InterPro" id="IPR037523">
    <property type="entry name" value="VOC_core"/>
</dbReference>